<reference evidence="12" key="1">
    <citation type="journal article" date="2020" name="mSystems">
        <title>Genome- and Community-Level Interaction Insights into Carbon Utilization and Element Cycling Functions of Hydrothermarchaeota in Hydrothermal Sediment.</title>
        <authorList>
            <person name="Zhou Z."/>
            <person name="Liu Y."/>
            <person name="Xu W."/>
            <person name="Pan J."/>
            <person name="Luo Z.H."/>
            <person name="Li M."/>
        </authorList>
    </citation>
    <scope>NUCLEOTIDE SEQUENCE [LARGE SCALE GENOMIC DNA]</scope>
    <source>
        <strain evidence="12">SpSt-605</strain>
    </source>
</reference>
<keyword evidence="8 10" id="KW-0717">Septation</keyword>
<dbReference type="InterPro" id="IPR005225">
    <property type="entry name" value="Small_GTP-bd"/>
</dbReference>
<keyword evidence="6" id="KW-0460">Magnesium</keyword>
<dbReference type="GO" id="GO:0005525">
    <property type="term" value="F:GTP binding"/>
    <property type="evidence" value="ECO:0007669"/>
    <property type="project" value="UniProtKB-UniRule"/>
</dbReference>
<evidence type="ECO:0000256" key="5">
    <source>
        <dbReference type="ARBA" id="ARBA00022741"/>
    </source>
</evidence>
<protein>
    <recommendedName>
        <fullName evidence="10">Probable GTP-binding protein EngB</fullName>
    </recommendedName>
</protein>
<dbReference type="GO" id="GO:0000917">
    <property type="term" value="P:division septum assembly"/>
    <property type="evidence" value="ECO:0007669"/>
    <property type="project" value="UniProtKB-KW"/>
</dbReference>
<dbReference type="PROSITE" id="PS51706">
    <property type="entry name" value="G_ENGB"/>
    <property type="match status" value="1"/>
</dbReference>
<evidence type="ECO:0000256" key="4">
    <source>
        <dbReference type="ARBA" id="ARBA00022723"/>
    </source>
</evidence>
<dbReference type="AlphaFoldDB" id="A0A832LWR6"/>
<keyword evidence="7 10" id="KW-0342">GTP-binding</keyword>
<evidence type="ECO:0000256" key="3">
    <source>
        <dbReference type="ARBA" id="ARBA00022618"/>
    </source>
</evidence>
<dbReference type="CDD" id="cd01876">
    <property type="entry name" value="YihA_EngB"/>
    <property type="match status" value="1"/>
</dbReference>
<dbReference type="PANTHER" id="PTHR11649:SF13">
    <property type="entry name" value="ENGB-TYPE G DOMAIN-CONTAINING PROTEIN"/>
    <property type="match status" value="1"/>
</dbReference>
<accession>A0A832LWR6</accession>
<keyword evidence="9 10" id="KW-0131">Cell cycle</keyword>
<evidence type="ECO:0000256" key="2">
    <source>
        <dbReference type="ARBA" id="ARBA00009638"/>
    </source>
</evidence>
<dbReference type="SUPFAM" id="SSF52540">
    <property type="entry name" value="P-loop containing nucleoside triphosphate hydrolases"/>
    <property type="match status" value="1"/>
</dbReference>
<dbReference type="GO" id="GO:0005829">
    <property type="term" value="C:cytosol"/>
    <property type="evidence" value="ECO:0007669"/>
    <property type="project" value="TreeGrafter"/>
</dbReference>
<organism evidence="12">
    <name type="scientific">Caldimicrobium thiodismutans</name>
    <dbReference type="NCBI Taxonomy" id="1653476"/>
    <lineage>
        <taxon>Bacteria</taxon>
        <taxon>Pseudomonadati</taxon>
        <taxon>Thermodesulfobacteriota</taxon>
        <taxon>Thermodesulfobacteria</taxon>
        <taxon>Thermodesulfobacteriales</taxon>
        <taxon>Thermodesulfobacteriaceae</taxon>
        <taxon>Caldimicrobium</taxon>
    </lineage>
</organism>
<keyword evidence="5 10" id="KW-0547">Nucleotide-binding</keyword>
<dbReference type="NCBIfam" id="TIGR00231">
    <property type="entry name" value="small_GTP"/>
    <property type="match status" value="1"/>
</dbReference>
<dbReference type="PANTHER" id="PTHR11649">
    <property type="entry name" value="MSS1/TRME-RELATED GTP-BINDING PROTEIN"/>
    <property type="match status" value="1"/>
</dbReference>
<comment type="cofactor">
    <cofactor evidence="1">
        <name>Mg(2+)</name>
        <dbReference type="ChEBI" id="CHEBI:18420"/>
    </cofactor>
</comment>
<dbReference type="GO" id="GO:0046872">
    <property type="term" value="F:metal ion binding"/>
    <property type="evidence" value="ECO:0007669"/>
    <property type="project" value="UniProtKB-KW"/>
</dbReference>
<evidence type="ECO:0000313" key="12">
    <source>
        <dbReference type="EMBL" id="HGV55704.1"/>
    </source>
</evidence>
<keyword evidence="3 10" id="KW-0132">Cell division</keyword>
<dbReference type="EMBL" id="DSZU01000115">
    <property type="protein sequence ID" value="HGV55704.1"/>
    <property type="molecule type" value="Genomic_DNA"/>
</dbReference>
<proteinExistence type="inferred from homology"/>
<gene>
    <name evidence="10" type="primary">engB</name>
    <name evidence="12" type="ORF">ENT73_06470</name>
</gene>
<dbReference type="InterPro" id="IPR019987">
    <property type="entry name" value="GTP-bd_ribosome_bio_YsxC"/>
</dbReference>
<evidence type="ECO:0000259" key="11">
    <source>
        <dbReference type="PROSITE" id="PS51706"/>
    </source>
</evidence>
<keyword evidence="4" id="KW-0479">Metal-binding</keyword>
<feature type="domain" description="EngB-type G" evidence="11">
    <location>
        <begin position="21"/>
        <end position="194"/>
    </location>
</feature>
<evidence type="ECO:0000256" key="9">
    <source>
        <dbReference type="ARBA" id="ARBA00023306"/>
    </source>
</evidence>
<comment type="caution">
    <text evidence="12">The sequence shown here is derived from an EMBL/GenBank/DDBJ whole genome shotgun (WGS) entry which is preliminary data.</text>
</comment>
<dbReference type="InterPro" id="IPR006073">
    <property type="entry name" value="GTP-bd"/>
</dbReference>
<evidence type="ECO:0000256" key="10">
    <source>
        <dbReference type="HAMAP-Rule" id="MF_00321"/>
    </source>
</evidence>
<evidence type="ECO:0000256" key="1">
    <source>
        <dbReference type="ARBA" id="ARBA00001946"/>
    </source>
</evidence>
<dbReference type="InterPro" id="IPR030393">
    <property type="entry name" value="G_ENGB_dom"/>
</dbReference>
<name>A0A832LWR6_9BACT</name>
<sequence length="194" mass="22372">MFKRATFIKSVYKIEDLPPPEYPEIAILGRSNAGKSSLINVLLNQKKLARVSSTPGFTQSLNFYLVDNKFYFVDLPGYGFAKVKKDIQKQWKVLIERYLTSVRDFKILLLIFDIRRKPDHLDRALIDFVSALKLPYATILNKSDLLSPKEIIQQRELYTKELSLPSTCEIFVISSKEKTGIEPLKAFLKKLLIL</sequence>
<dbReference type="NCBIfam" id="TIGR03598">
    <property type="entry name" value="GTPase_YsxC"/>
    <property type="match status" value="1"/>
</dbReference>
<dbReference type="Pfam" id="PF01926">
    <property type="entry name" value="MMR_HSR1"/>
    <property type="match status" value="1"/>
</dbReference>
<comment type="similarity">
    <text evidence="2 10">Belongs to the TRAFAC class TrmE-Era-EngA-EngB-Septin-like GTPase superfamily. EngB GTPase family.</text>
</comment>
<evidence type="ECO:0000256" key="6">
    <source>
        <dbReference type="ARBA" id="ARBA00022842"/>
    </source>
</evidence>
<comment type="function">
    <text evidence="10">Necessary for normal cell division and for the maintenance of normal septation.</text>
</comment>
<dbReference type="Gene3D" id="3.40.50.300">
    <property type="entry name" value="P-loop containing nucleotide triphosphate hydrolases"/>
    <property type="match status" value="1"/>
</dbReference>
<evidence type="ECO:0000256" key="7">
    <source>
        <dbReference type="ARBA" id="ARBA00023134"/>
    </source>
</evidence>
<dbReference type="InterPro" id="IPR027417">
    <property type="entry name" value="P-loop_NTPase"/>
</dbReference>
<evidence type="ECO:0000256" key="8">
    <source>
        <dbReference type="ARBA" id="ARBA00023210"/>
    </source>
</evidence>
<dbReference type="HAMAP" id="MF_00321">
    <property type="entry name" value="GTPase_EngB"/>
    <property type="match status" value="1"/>
</dbReference>